<dbReference type="InterPro" id="IPR013974">
    <property type="entry name" value="SAF"/>
</dbReference>
<dbReference type="PANTHER" id="PTHR42966">
    <property type="entry name" value="N-ACETYLNEURAMINATE SYNTHASE"/>
    <property type="match status" value="1"/>
</dbReference>
<dbReference type="GO" id="GO:0050462">
    <property type="term" value="F:N-acetylneuraminate synthase activity"/>
    <property type="evidence" value="ECO:0007669"/>
    <property type="project" value="UniProtKB-EC"/>
</dbReference>
<dbReference type="Pfam" id="PF03102">
    <property type="entry name" value="NeuB"/>
    <property type="match status" value="1"/>
</dbReference>
<keyword evidence="3" id="KW-1185">Reference proteome</keyword>
<dbReference type="InterPro" id="IPR013785">
    <property type="entry name" value="Aldolase_TIM"/>
</dbReference>
<dbReference type="InterPro" id="IPR006190">
    <property type="entry name" value="SAF_AFP_Neu5Ac"/>
</dbReference>
<dbReference type="Gene3D" id="3.20.20.70">
    <property type="entry name" value="Aldolase class I"/>
    <property type="match status" value="1"/>
</dbReference>
<dbReference type="SMART" id="SM00858">
    <property type="entry name" value="SAF"/>
    <property type="match status" value="1"/>
</dbReference>
<dbReference type="OrthoDB" id="9781701at2"/>
<dbReference type="InterPro" id="IPR057736">
    <property type="entry name" value="SAF_PseI/NeuA/NeuB"/>
</dbReference>
<dbReference type="AlphaFoldDB" id="M1PRI8"/>
<name>M1PRI8_DESSD</name>
<dbReference type="GO" id="GO:0047444">
    <property type="term" value="F:N-acylneuraminate-9-phosphate synthase activity"/>
    <property type="evidence" value="ECO:0007669"/>
    <property type="project" value="TreeGrafter"/>
</dbReference>
<dbReference type="EMBL" id="CP003985">
    <property type="protein sequence ID" value="AGF78966.1"/>
    <property type="molecule type" value="Genomic_DNA"/>
</dbReference>
<evidence type="ECO:0000259" key="1">
    <source>
        <dbReference type="PROSITE" id="PS50844"/>
    </source>
</evidence>
<dbReference type="EC" id="2.5.1.56" evidence="2"/>
<sequence length="348" mass="38487">MVNNIYIDNCLIGPRAKTFIIAEVAQNHDGSLGTAHAYIDAVAKTGADAIKFQTHIASEESTLDEPFRVKFSFQDATRYAYWKRMEFTSEQWQGLAGHAKDAGLVFLSSPFSEKAVRILSSIGMPAWKVGSGEVFNKDIIRAMARNKAPILLSTGMSTFEEISSAVNIVTDLDLEFALFQCTSMYPVPLTKVGLNVIEELRDRYSCPIGYSDHTGSIYSGLAALAQSVDLLEVHVTLDKRSFGPDVPVSLTMEQLKQLVDARDAFKSIQENPVDKNLMASELMGMRGMFSKSVCVRKKLKKGTVLEESLLTVKKPGNGIKPSETHKLLGCALVRDVTPDRLLRWEDIE</sequence>
<dbReference type="Gene3D" id="3.90.1210.10">
    <property type="entry name" value="Antifreeze-like/N-acetylneuraminic acid synthase C-terminal domain"/>
    <property type="match status" value="1"/>
</dbReference>
<protein>
    <submittedName>
        <fullName evidence="2">Sialic acid synthase</fullName>
        <ecNumber evidence="2">2.5.1.56</ecNumber>
    </submittedName>
</protein>
<dbReference type="eggNOG" id="COG2089">
    <property type="taxonomic scope" value="Bacteria"/>
</dbReference>
<dbReference type="PANTHER" id="PTHR42966:SF1">
    <property type="entry name" value="SIALIC ACID SYNTHASE"/>
    <property type="match status" value="1"/>
</dbReference>
<dbReference type="STRING" id="1167006.UWK_02427"/>
<dbReference type="InterPro" id="IPR036732">
    <property type="entry name" value="AFP_Neu5c_C_sf"/>
</dbReference>
<dbReference type="PATRIC" id="fig|1167006.5.peg.2636"/>
<evidence type="ECO:0000313" key="2">
    <source>
        <dbReference type="EMBL" id="AGF78966.1"/>
    </source>
</evidence>
<keyword evidence="2" id="KW-0808">Transferase</keyword>
<dbReference type="KEGG" id="dsf:UWK_02427"/>
<dbReference type="PROSITE" id="PS50844">
    <property type="entry name" value="AFP_LIKE"/>
    <property type="match status" value="1"/>
</dbReference>
<dbReference type="RefSeq" id="WP_015404652.1">
    <property type="nucleotide sequence ID" value="NC_020304.1"/>
</dbReference>
<organism evidence="2 3">
    <name type="scientific">Desulfocapsa sulfexigens (strain DSM 10523 / SB164P1)</name>
    <dbReference type="NCBI Taxonomy" id="1167006"/>
    <lineage>
        <taxon>Bacteria</taxon>
        <taxon>Pseudomonadati</taxon>
        <taxon>Thermodesulfobacteriota</taxon>
        <taxon>Desulfobulbia</taxon>
        <taxon>Desulfobulbales</taxon>
        <taxon>Desulfocapsaceae</taxon>
        <taxon>Desulfocapsa</taxon>
    </lineage>
</organism>
<dbReference type="InterPro" id="IPR051690">
    <property type="entry name" value="PseI-like"/>
</dbReference>
<dbReference type="GO" id="GO:0016051">
    <property type="term" value="P:carbohydrate biosynthetic process"/>
    <property type="evidence" value="ECO:0007669"/>
    <property type="project" value="InterPro"/>
</dbReference>
<dbReference type="CDD" id="cd11615">
    <property type="entry name" value="SAF_NeuB_like"/>
    <property type="match status" value="1"/>
</dbReference>
<accession>M1PRI8</accession>
<evidence type="ECO:0000313" key="3">
    <source>
        <dbReference type="Proteomes" id="UP000011721"/>
    </source>
</evidence>
<dbReference type="InterPro" id="IPR013132">
    <property type="entry name" value="PseI/NeuA/B-like_N"/>
</dbReference>
<dbReference type="SUPFAM" id="SSF51569">
    <property type="entry name" value="Aldolase"/>
    <property type="match status" value="1"/>
</dbReference>
<dbReference type="Proteomes" id="UP000011721">
    <property type="component" value="Chromosome"/>
</dbReference>
<proteinExistence type="predicted"/>
<dbReference type="SUPFAM" id="SSF51269">
    <property type="entry name" value="AFP III-like domain"/>
    <property type="match status" value="1"/>
</dbReference>
<feature type="domain" description="AFP-like" evidence="1">
    <location>
        <begin position="292"/>
        <end position="348"/>
    </location>
</feature>
<gene>
    <name evidence="2" type="ordered locus">UWK_02427</name>
</gene>
<dbReference type="HOGENOM" id="CLU_040465_0_0_7"/>
<reference evidence="3" key="1">
    <citation type="journal article" date="2013" name="Stand. Genomic Sci.">
        <title>Complete genome sequence of Desulfocapsa sulfexigens, a marine deltaproteobacterium specialized in disproportionating inorganic sulfur compounds.</title>
        <authorList>
            <person name="Finster K.W."/>
            <person name="Kjeldsen K.U."/>
            <person name="Kube M."/>
            <person name="Reinhardt R."/>
            <person name="Mussmann M."/>
            <person name="Amann R."/>
            <person name="Schreiber L."/>
        </authorList>
    </citation>
    <scope>NUCLEOTIDE SEQUENCE [LARGE SCALE GENOMIC DNA]</scope>
    <source>
        <strain evidence="3">DSM 10523 / SB164P1</strain>
    </source>
</reference>
<dbReference type="Pfam" id="PF08666">
    <property type="entry name" value="SAF"/>
    <property type="match status" value="1"/>
</dbReference>